<comment type="caution">
    <text evidence="2">The sequence shown here is derived from an EMBL/GenBank/DDBJ whole genome shotgun (WGS) entry which is preliminary data.</text>
</comment>
<protein>
    <submittedName>
        <fullName evidence="2">Uncharacterized protein</fullName>
    </submittedName>
</protein>
<feature type="transmembrane region" description="Helical" evidence="1">
    <location>
        <begin position="21"/>
        <end position="40"/>
    </location>
</feature>
<evidence type="ECO:0000313" key="3">
    <source>
        <dbReference type="Proteomes" id="UP000053941"/>
    </source>
</evidence>
<evidence type="ECO:0000256" key="1">
    <source>
        <dbReference type="SAM" id="Phobius"/>
    </source>
</evidence>
<dbReference type="EMBL" id="LIAS01000253">
    <property type="protein sequence ID" value="KRO27473.1"/>
    <property type="molecule type" value="Genomic_DNA"/>
</dbReference>
<keyword evidence="1" id="KW-0472">Membrane</keyword>
<keyword evidence="1" id="KW-1133">Transmembrane helix</keyword>
<name>A0A0R2NP16_9ACTN</name>
<reference evidence="2 3" key="1">
    <citation type="submission" date="2015-10" db="EMBL/GenBank/DDBJ databases">
        <title>Metagenome-Assembled Genomes uncover a global brackish microbiome.</title>
        <authorList>
            <person name="Hugerth L.W."/>
            <person name="Larsson J."/>
            <person name="Alneberg J."/>
            <person name="Lindh M.V."/>
            <person name="Legrand C."/>
            <person name="Pinhassi J."/>
            <person name="Andersson A.F."/>
        </authorList>
    </citation>
    <scope>NUCLEOTIDE SEQUENCE [LARGE SCALE GENOMIC DNA]</scope>
    <source>
        <strain evidence="2">BACL2 MAG-120802-bin41</strain>
    </source>
</reference>
<dbReference type="Proteomes" id="UP000053941">
    <property type="component" value="Unassembled WGS sequence"/>
</dbReference>
<feature type="transmembrane region" description="Helical" evidence="1">
    <location>
        <begin position="46"/>
        <end position="70"/>
    </location>
</feature>
<organism evidence="2 3">
    <name type="scientific">Actinobacteria bacterium BACL2 MAG-120802-bin41</name>
    <dbReference type="NCBI Taxonomy" id="1655568"/>
    <lineage>
        <taxon>Bacteria</taxon>
        <taxon>Bacillati</taxon>
        <taxon>Actinomycetota</taxon>
        <taxon>Actinomycetes</taxon>
        <taxon>Actinomycetes incertae sedis</taxon>
        <taxon>ac1 cluster</taxon>
    </lineage>
</organism>
<evidence type="ECO:0000313" key="2">
    <source>
        <dbReference type="EMBL" id="KRO27473.1"/>
    </source>
</evidence>
<dbReference type="AlphaFoldDB" id="A0A0R2NP16"/>
<accession>A0A0R2NP16</accession>
<proteinExistence type="predicted"/>
<keyword evidence="1" id="KW-0812">Transmembrane</keyword>
<feature type="transmembrane region" description="Helical" evidence="1">
    <location>
        <begin position="99"/>
        <end position="123"/>
    </location>
</feature>
<sequence length="124" mass="13037">MDEKALLKLWNEKRMQIIMAQVAPALVLIAVFVLAAQGTFATASDAAGYLTIAVAAVTGFLAIVSQYAAIREAEALLLDMGKVKDPSALTKKIASSRDFLSLTAIAVIGLGLAIFALVIWAVMA</sequence>
<gene>
    <name evidence="2" type="ORF">ABR60_05095</name>
</gene>